<gene>
    <name evidence="2" type="ORF">Pan189_19190</name>
</gene>
<proteinExistence type="predicted"/>
<reference evidence="2 3" key="1">
    <citation type="submission" date="2019-02" db="EMBL/GenBank/DDBJ databases">
        <title>Deep-cultivation of Planctomycetes and their phenomic and genomic characterization uncovers novel biology.</title>
        <authorList>
            <person name="Wiegand S."/>
            <person name="Jogler M."/>
            <person name="Boedeker C."/>
            <person name="Pinto D."/>
            <person name="Vollmers J."/>
            <person name="Rivas-Marin E."/>
            <person name="Kohn T."/>
            <person name="Peeters S.H."/>
            <person name="Heuer A."/>
            <person name="Rast P."/>
            <person name="Oberbeckmann S."/>
            <person name="Bunk B."/>
            <person name="Jeske O."/>
            <person name="Meyerdierks A."/>
            <person name="Storesund J.E."/>
            <person name="Kallscheuer N."/>
            <person name="Luecker S."/>
            <person name="Lage O.M."/>
            <person name="Pohl T."/>
            <person name="Merkel B.J."/>
            <person name="Hornburger P."/>
            <person name="Mueller R.-W."/>
            <person name="Bruemmer F."/>
            <person name="Labrenz M."/>
            <person name="Spormann A.M."/>
            <person name="Op den Camp H."/>
            <person name="Overmann J."/>
            <person name="Amann R."/>
            <person name="Jetten M.S.M."/>
            <person name="Mascher T."/>
            <person name="Medema M.H."/>
            <person name="Devos D.P."/>
            <person name="Kaster A.-K."/>
            <person name="Ovreas L."/>
            <person name="Rohde M."/>
            <person name="Galperin M.Y."/>
            <person name="Jogler C."/>
        </authorList>
    </citation>
    <scope>NUCLEOTIDE SEQUENCE [LARGE SCALE GENOMIC DNA]</scope>
    <source>
        <strain evidence="2 3">Pan189</strain>
    </source>
</reference>
<dbReference type="EMBL" id="CP036268">
    <property type="protein sequence ID" value="QDT37539.1"/>
    <property type="molecule type" value="Genomic_DNA"/>
</dbReference>
<keyword evidence="3" id="KW-1185">Reference proteome</keyword>
<feature type="compositionally biased region" description="Basic and acidic residues" evidence="1">
    <location>
        <begin position="22"/>
        <end position="48"/>
    </location>
</feature>
<organism evidence="2 3">
    <name type="scientific">Stratiformator vulcanicus</name>
    <dbReference type="NCBI Taxonomy" id="2527980"/>
    <lineage>
        <taxon>Bacteria</taxon>
        <taxon>Pseudomonadati</taxon>
        <taxon>Planctomycetota</taxon>
        <taxon>Planctomycetia</taxon>
        <taxon>Planctomycetales</taxon>
        <taxon>Planctomycetaceae</taxon>
        <taxon>Stratiformator</taxon>
    </lineage>
</organism>
<feature type="region of interest" description="Disordered" evidence="1">
    <location>
        <begin position="1"/>
        <end position="62"/>
    </location>
</feature>
<name>A0A517R0W8_9PLAN</name>
<dbReference type="AlphaFoldDB" id="A0A517R0W8"/>
<evidence type="ECO:0000256" key="1">
    <source>
        <dbReference type="SAM" id="MobiDB-lite"/>
    </source>
</evidence>
<accession>A0A517R0W8</accession>
<dbReference type="Proteomes" id="UP000317318">
    <property type="component" value="Chromosome"/>
</dbReference>
<evidence type="ECO:0000313" key="2">
    <source>
        <dbReference type="EMBL" id="QDT37539.1"/>
    </source>
</evidence>
<dbReference type="KEGG" id="svp:Pan189_19190"/>
<sequence>MPLQAEKLAHTGDPADMSAGSRSDKMPFEKLSNRGNDSLHCKFPEQHRVPVGTRPNIGRATR</sequence>
<protein>
    <submittedName>
        <fullName evidence="2">Uncharacterized protein</fullName>
    </submittedName>
</protein>
<evidence type="ECO:0000313" key="3">
    <source>
        <dbReference type="Proteomes" id="UP000317318"/>
    </source>
</evidence>